<dbReference type="FunFam" id="3.40.50.1000:FF:000067">
    <property type="entry name" value="HAD phosphatase, family IIIA"/>
    <property type="match status" value="1"/>
</dbReference>
<dbReference type="CDD" id="cd16416">
    <property type="entry name" value="HAD_BsYqeG-like"/>
    <property type="match status" value="1"/>
</dbReference>
<reference evidence="1" key="1">
    <citation type="submission" date="2020-10" db="EMBL/GenBank/DDBJ databases">
        <authorList>
            <person name="Delgado J.A."/>
            <person name="Gonzalez J.M."/>
        </authorList>
    </citation>
    <scope>NUCLEOTIDE SEQUENCE</scope>
    <source>
        <strain evidence="1">23.6</strain>
    </source>
</reference>
<evidence type="ECO:0000313" key="1">
    <source>
        <dbReference type="EMBL" id="UOE78204.1"/>
    </source>
</evidence>
<sequence>MIKGKKKDAETVRGKGKVMNMLHYFLPSQFVKRVLDITPRSLKEKGIKGVITDLDNTLVEWDRSSATPELIEWLENMKQEGIKVMIVSNNNKKRVQSFAEPLGIPFIFEARKPLTSAFQKALSMMQLSKDEVVVIGDQLLTDVFGGNRLGLNTILVVPVAQTDGLWTRLNRKMERKILKMMRKKGMIYWEE</sequence>
<dbReference type="Gene3D" id="3.40.50.1000">
    <property type="entry name" value="HAD superfamily/HAD-like"/>
    <property type="match status" value="1"/>
</dbReference>
<accession>A0AB38R5Q1</accession>
<dbReference type="Pfam" id="PF00702">
    <property type="entry name" value="Hydrolase"/>
    <property type="match status" value="1"/>
</dbReference>
<dbReference type="InterPro" id="IPR006549">
    <property type="entry name" value="HAD-SF_hydro_IIIA"/>
</dbReference>
<name>A0AB38R5Q1_PARTM</name>
<gene>
    <name evidence="1" type="ORF">IMI45_14195</name>
</gene>
<dbReference type="InterPro" id="IPR036412">
    <property type="entry name" value="HAD-like_sf"/>
</dbReference>
<dbReference type="PANTHER" id="PTHR19288">
    <property type="entry name" value="4-NITROPHENYLPHOSPHATASE-RELATED"/>
    <property type="match status" value="1"/>
</dbReference>
<dbReference type="GO" id="GO:0008962">
    <property type="term" value="F:phosphatidylglycerophosphatase activity"/>
    <property type="evidence" value="ECO:0007669"/>
    <property type="project" value="InterPro"/>
</dbReference>
<dbReference type="SUPFAM" id="SSF56784">
    <property type="entry name" value="HAD-like"/>
    <property type="match status" value="1"/>
</dbReference>
<dbReference type="InterPro" id="IPR023214">
    <property type="entry name" value="HAD_sf"/>
</dbReference>
<dbReference type="NCBIfam" id="TIGR01662">
    <property type="entry name" value="HAD-SF-IIIA"/>
    <property type="match status" value="1"/>
</dbReference>
<dbReference type="InterPro" id="IPR006439">
    <property type="entry name" value="HAD-SF_hydro_IA"/>
</dbReference>
<dbReference type="AlphaFoldDB" id="A0AB38R5Q1"/>
<evidence type="ECO:0000313" key="2">
    <source>
        <dbReference type="Proteomes" id="UP001058458"/>
    </source>
</evidence>
<dbReference type="InterPro" id="IPR010021">
    <property type="entry name" value="PGPP1/Gep4"/>
</dbReference>
<proteinExistence type="predicted"/>
<dbReference type="GO" id="GO:0005737">
    <property type="term" value="C:cytoplasm"/>
    <property type="evidence" value="ECO:0007669"/>
    <property type="project" value="TreeGrafter"/>
</dbReference>
<dbReference type="NCBIfam" id="TIGR01549">
    <property type="entry name" value="HAD-SF-IA-v1"/>
    <property type="match status" value="1"/>
</dbReference>
<dbReference type="Proteomes" id="UP001058458">
    <property type="component" value="Chromosome"/>
</dbReference>
<organism evidence="1 2">
    <name type="scientific">Parageobacillus thermoglucosidasius</name>
    <name type="common">Geobacillus thermoglucosidasius</name>
    <dbReference type="NCBI Taxonomy" id="1426"/>
    <lineage>
        <taxon>Bacteria</taxon>
        <taxon>Bacillati</taxon>
        <taxon>Bacillota</taxon>
        <taxon>Bacilli</taxon>
        <taxon>Bacillales</taxon>
        <taxon>Anoxybacillaceae</taxon>
        <taxon>Parageobacillus</taxon>
    </lineage>
</organism>
<dbReference type="NCBIfam" id="TIGR01668">
    <property type="entry name" value="YqeG_hyp_ppase"/>
    <property type="match status" value="1"/>
</dbReference>
<dbReference type="EMBL" id="CP063414">
    <property type="protein sequence ID" value="UOE78204.1"/>
    <property type="molecule type" value="Genomic_DNA"/>
</dbReference>
<dbReference type="PANTHER" id="PTHR19288:SF25">
    <property type="entry name" value="PHOSPHATIDYLGLYCEROPHOSPHATASE GEP4, MITOCHONDRIAL"/>
    <property type="match status" value="1"/>
</dbReference>
<protein>
    <submittedName>
        <fullName evidence="1">YqeG family HAD IIIA-type phosphatase</fullName>
    </submittedName>
</protein>